<organism evidence="1 2">
    <name type="scientific">Oryza meyeriana var. granulata</name>
    <dbReference type="NCBI Taxonomy" id="110450"/>
    <lineage>
        <taxon>Eukaryota</taxon>
        <taxon>Viridiplantae</taxon>
        <taxon>Streptophyta</taxon>
        <taxon>Embryophyta</taxon>
        <taxon>Tracheophyta</taxon>
        <taxon>Spermatophyta</taxon>
        <taxon>Magnoliopsida</taxon>
        <taxon>Liliopsida</taxon>
        <taxon>Poales</taxon>
        <taxon>Poaceae</taxon>
        <taxon>BOP clade</taxon>
        <taxon>Oryzoideae</taxon>
        <taxon>Oryzeae</taxon>
        <taxon>Oryzinae</taxon>
        <taxon>Oryza</taxon>
        <taxon>Oryza meyeriana</taxon>
    </lineage>
</organism>
<accession>A0A6G1DWP0</accession>
<keyword evidence="2" id="KW-1185">Reference proteome</keyword>
<protein>
    <submittedName>
        <fullName evidence="1">Uncharacterized protein</fullName>
    </submittedName>
</protein>
<name>A0A6G1DWP0_9ORYZ</name>
<gene>
    <name evidence="1" type="ORF">E2562_007896</name>
</gene>
<evidence type="ECO:0000313" key="1">
    <source>
        <dbReference type="EMBL" id="KAF0916612.1"/>
    </source>
</evidence>
<sequence>MEMSSTKIKDRANLDLKNTITMTLQGLTEEDRQDLETKLEIEMREYEKKLLVCYRKTENGVVRIKEFPKSQMGLKPTFAQEQKPINVELSANEEEVDVLDLPVGRGAFVLPGKFHANEVDKHQDDGARSLEDK</sequence>
<dbReference type="AlphaFoldDB" id="A0A6G1DWP0"/>
<dbReference type="Proteomes" id="UP000479710">
    <property type="component" value="Unassembled WGS sequence"/>
</dbReference>
<proteinExistence type="predicted"/>
<dbReference type="EMBL" id="SPHZ02000005">
    <property type="protein sequence ID" value="KAF0916612.1"/>
    <property type="molecule type" value="Genomic_DNA"/>
</dbReference>
<comment type="caution">
    <text evidence="1">The sequence shown here is derived from an EMBL/GenBank/DDBJ whole genome shotgun (WGS) entry which is preliminary data.</text>
</comment>
<reference evidence="1 2" key="1">
    <citation type="submission" date="2019-11" db="EMBL/GenBank/DDBJ databases">
        <title>Whole genome sequence of Oryza granulata.</title>
        <authorList>
            <person name="Li W."/>
        </authorList>
    </citation>
    <scope>NUCLEOTIDE SEQUENCE [LARGE SCALE GENOMIC DNA]</scope>
    <source>
        <strain evidence="2">cv. Menghai</strain>
        <tissue evidence="1">Leaf</tissue>
    </source>
</reference>
<evidence type="ECO:0000313" key="2">
    <source>
        <dbReference type="Proteomes" id="UP000479710"/>
    </source>
</evidence>